<keyword evidence="9" id="KW-0282">Flagellum</keyword>
<dbReference type="PIRSF" id="PIRSF002889">
    <property type="entry name" value="Rod_FlgB"/>
    <property type="match status" value="1"/>
</dbReference>
<dbReference type="PATRIC" id="fig|1304275.5.peg.1444"/>
<evidence type="ECO:0000256" key="2">
    <source>
        <dbReference type="ARBA" id="ARBA00009677"/>
    </source>
</evidence>
<dbReference type="InterPro" id="IPR001444">
    <property type="entry name" value="Flag_bb_rod_N"/>
</dbReference>
<comment type="function">
    <text evidence="5 6">Structural component of flagellum, the bacterial motility apparatus. Part of the rod structure of flagellar basal body.</text>
</comment>
<evidence type="ECO:0000259" key="8">
    <source>
        <dbReference type="Pfam" id="PF00460"/>
    </source>
</evidence>
<evidence type="ECO:0000256" key="4">
    <source>
        <dbReference type="ARBA" id="ARBA00023143"/>
    </source>
</evidence>
<keyword evidence="4 6" id="KW-0975">Bacterial flagellum</keyword>
<keyword evidence="10" id="KW-1185">Reference proteome</keyword>
<keyword evidence="9" id="KW-0966">Cell projection</keyword>
<dbReference type="EMBL" id="APNK01000007">
    <property type="protein sequence ID" value="KEZ78035.1"/>
    <property type="molecule type" value="Genomic_DNA"/>
</dbReference>
<dbReference type="Pfam" id="PF00460">
    <property type="entry name" value="Flg_bb_rod"/>
    <property type="match status" value="1"/>
</dbReference>
<evidence type="ECO:0000256" key="3">
    <source>
        <dbReference type="ARBA" id="ARBA00014376"/>
    </source>
</evidence>
<protein>
    <recommendedName>
        <fullName evidence="3 6">Flagellar basal body rod protein FlgB</fullName>
    </recommendedName>
</protein>
<comment type="subcellular location">
    <subcellularLocation>
        <location evidence="1 6">Bacterial flagellum basal body</location>
    </subcellularLocation>
</comment>
<gene>
    <name evidence="9" type="ORF">C41B8_07062</name>
</gene>
<feature type="compositionally biased region" description="Polar residues" evidence="7">
    <location>
        <begin position="99"/>
        <end position="108"/>
    </location>
</feature>
<dbReference type="GO" id="GO:0030694">
    <property type="term" value="C:bacterial-type flagellum basal body, rod"/>
    <property type="evidence" value="ECO:0007669"/>
    <property type="project" value="InterPro"/>
</dbReference>
<accession>A0A084IMV1</accession>
<reference evidence="9 10" key="1">
    <citation type="submission" date="2013-03" db="EMBL/GenBank/DDBJ databases">
        <title>Salinisphaera hydrothermalis C41B8 Genome Sequencing.</title>
        <authorList>
            <person name="Li C."/>
            <person name="Lai Q."/>
            <person name="Shao Z."/>
        </authorList>
    </citation>
    <scope>NUCLEOTIDE SEQUENCE [LARGE SCALE GENOMIC DNA]</scope>
    <source>
        <strain evidence="9 10">C41B8</strain>
    </source>
</reference>
<comment type="caution">
    <text evidence="9">The sequence shown here is derived from an EMBL/GenBank/DDBJ whole genome shotgun (WGS) entry which is preliminary data.</text>
</comment>
<evidence type="ECO:0000256" key="1">
    <source>
        <dbReference type="ARBA" id="ARBA00004117"/>
    </source>
</evidence>
<dbReference type="InterPro" id="IPR006300">
    <property type="entry name" value="FlgB"/>
</dbReference>
<dbReference type="Proteomes" id="UP000028302">
    <property type="component" value="Unassembled WGS sequence"/>
</dbReference>
<evidence type="ECO:0000256" key="7">
    <source>
        <dbReference type="SAM" id="MobiDB-lite"/>
    </source>
</evidence>
<comment type="similarity">
    <text evidence="2 6">Belongs to the flagella basal body rod proteins family.</text>
</comment>
<name>A0A084IMV1_SALHC</name>
<evidence type="ECO:0000256" key="6">
    <source>
        <dbReference type="PIRNR" id="PIRNR002889"/>
    </source>
</evidence>
<organism evidence="9 10">
    <name type="scientific">Salinisphaera hydrothermalis (strain C41B8)</name>
    <dbReference type="NCBI Taxonomy" id="1304275"/>
    <lineage>
        <taxon>Bacteria</taxon>
        <taxon>Pseudomonadati</taxon>
        <taxon>Pseudomonadota</taxon>
        <taxon>Gammaproteobacteria</taxon>
        <taxon>Salinisphaerales</taxon>
        <taxon>Salinisphaeraceae</taxon>
        <taxon>Salinisphaera</taxon>
    </lineage>
</organism>
<dbReference type="NCBIfam" id="TIGR01396">
    <property type="entry name" value="FlgB"/>
    <property type="match status" value="1"/>
</dbReference>
<evidence type="ECO:0000313" key="10">
    <source>
        <dbReference type="Proteomes" id="UP000028302"/>
    </source>
</evidence>
<dbReference type="InterPro" id="IPR019776">
    <property type="entry name" value="Flagellar_basal_body_rod_CS"/>
</dbReference>
<evidence type="ECO:0000256" key="5">
    <source>
        <dbReference type="ARBA" id="ARBA00024934"/>
    </source>
</evidence>
<feature type="domain" description="Flagellar basal body rod protein N-terminal" evidence="8">
    <location>
        <begin position="16"/>
        <end position="45"/>
    </location>
</feature>
<dbReference type="PANTHER" id="PTHR30435">
    <property type="entry name" value="FLAGELLAR PROTEIN"/>
    <property type="match status" value="1"/>
</dbReference>
<dbReference type="PROSITE" id="PS00588">
    <property type="entry name" value="FLAGELLA_BB_ROD"/>
    <property type="match status" value="1"/>
</dbReference>
<feature type="region of interest" description="Disordered" evidence="7">
    <location>
        <begin position="72"/>
        <end position="108"/>
    </location>
</feature>
<sequence>MHEGHAMMDRLSQSLNFYSQALNLRAERQKVLASNIANSDTPGYKARDFDFASALHAAVDGQQPATEGGLALATTEPGHIPGQGPSASGMGGVDLEYRNPTQPSLDGNTVDMNNERVQFMDNSVHYRADLQILGSQIKGLKSAMEPAS</sequence>
<evidence type="ECO:0000313" key="9">
    <source>
        <dbReference type="EMBL" id="KEZ78035.1"/>
    </source>
</evidence>
<dbReference type="AlphaFoldDB" id="A0A084IMV1"/>
<dbReference type="GO" id="GO:0071978">
    <property type="term" value="P:bacterial-type flagellum-dependent swarming motility"/>
    <property type="evidence" value="ECO:0007669"/>
    <property type="project" value="TreeGrafter"/>
</dbReference>
<proteinExistence type="inferred from homology"/>
<dbReference type="STRING" id="1304275.C41B8_07062"/>
<dbReference type="PANTHER" id="PTHR30435:SF12">
    <property type="entry name" value="FLAGELLAR BASAL BODY ROD PROTEIN FLGB"/>
    <property type="match status" value="1"/>
</dbReference>
<keyword evidence="9" id="KW-0969">Cilium</keyword>
<comment type="subunit">
    <text evidence="6">The basal body constitutes a major portion of the flagellar organelle and consists of a number of rings mounted on a central rod.</text>
</comment>
<dbReference type="eggNOG" id="COG1815">
    <property type="taxonomic scope" value="Bacteria"/>
</dbReference>